<dbReference type="PANTHER" id="PTHR33778:SF1">
    <property type="entry name" value="MAGNESIUM TRANSPORTER YHID-RELATED"/>
    <property type="match status" value="1"/>
</dbReference>
<evidence type="ECO:0000256" key="4">
    <source>
        <dbReference type="ARBA" id="ARBA00022692"/>
    </source>
</evidence>
<feature type="transmembrane region" description="Helical" evidence="7">
    <location>
        <begin position="7"/>
        <end position="24"/>
    </location>
</feature>
<sequence length="163" mass="17385">MIDYWDIAGRLVIALLFGCIIGIERNLHGKPTGMNTLGLVAMGAALVTMAGMEFAPLDGAYSHDALSRAIQGVVTGIGFLGAGVIVLNNQSSKVKGLTTAASIWMTAGIGIVCGMGAWRIAGIGLVLVLLLFLVGHPLERMLHRRWLGKSEKERDEINLRDES</sequence>
<dbReference type="PANTHER" id="PTHR33778">
    <property type="entry name" value="PROTEIN MGTC"/>
    <property type="match status" value="1"/>
</dbReference>
<evidence type="ECO:0000256" key="6">
    <source>
        <dbReference type="ARBA" id="ARBA00023136"/>
    </source>
</evidence>
<keyword evidence="5 7" id="KW-1133">Transmembrane helix</keyword>
<proteinExistence type="inferred from homology"/>
<protein>
    <recommendedName>
        <fullName evidence="7">Protein MgtC</fullName>
    </recommendedName>
</protein>
<accession>A0A845HFI1</accession>
<keyword evidence="7" id="KW-0997">Cell inner membrane</keyword>
<keyword evidence="4 7" id="KW-0812">Transmembrane</keyword>
<keyword evidence="10" id="KW-1185">Reference proteome</keyword>
<keyword evidence="6 7" id="KW-0472">Membrane</keyword>
<feature type="transmembrane region" description="Helical" evidence="7">
    <location>
        <begin position="94"/>
        <end position="112"/>
    </location>
</feature>
<gene>
    <name evidence="9" type="ORF">GTP81_11700</name>
</gene>
<dbReference type="InterPro" id="IPR003416">
    <property type="entry name" value="MgtC/SapB/SrpB/YhiD_fam"/>
</dbReference>
<dbReference type="GO" id="GO:0005886">
    <property type="term" value="C:plasma membrane"/>
    <property type="evidence" value="ECO:0007669"/>
    <property type="project" value="UniProtKB-SubCell"/>
</dbReference>
<dbReference type="Proteomes" id="UP000484875">
    <property type="component" value="Unassembled WGS sequence"/>
</dbReference>
<keyword evidence="3" id="KW-1003">Cell membrane</keyword>
<dbReference type="AlphaFoldDB" id="A0A845HFI1"/>
<comment type="subcellular location">
    <subcellularLocation>
        <location evidence="7">Cell inner membrane</location>
        <topology evidence="7">Multi-pass membrane protein</topology>
    </subcellularLocation>
    <subcellularLocation>
        <location evidence="1">Cell membrane</location>
        <topology evidence="1">Multi-pass membrane protein</topology>
    </subcellularLocation>
</comment>
<evidence type="ECO:0000256" key="7">
    <source>
        <dbReference type="RuleBase" id="RU365041"/>
    </source>
</evidence>
<dbReference type="EMBL" id="WWCV01000017">
    <property type="protein sequence ID" value="MYN17418.1"/>
    <property type="molecule type" value="Genomic_DNA"/>
</dbReference>
<evidence type="ECO:0000313" key="9">
    <source>
        <dbReference type="EMBL" id="MYN17418.1"/>
    </source>
</evidence>
<reference evidence="9 10" key="1">
    <citation type="submission" date="2019-12" db="EMBL/GenBank/DDBJ databases">
        <title>Novel species isolated from a subtropical stream in China.</title>
        <authorList>
            <person name="Lu H."/>
        </authorList>
    </citation>
    <scope>NUCLEOTIDE SEQUENCE [LARGE SCALE GENOMIC DNA]</scope>
    <source>
        <strain evidence="9 10">FT107W</strain>
    </source>
</reference>
<evidence type="ECO:0000256" key="1">
    <source>
        <dbReference type="ARBA" id="ARBA00004651"/>
    </source>
</evidence>
<evidence type="ECO:0000313" key="10">
    <source>
        <dbReference type="Proteomes" id="UP000484875"/>
    </source>
</evidence>
<comment type="similarity">
    <text evidence="2 7">Belongs to the MgtC/SapB family.</text>
</comment>
<comment type="caution">
    <text evidence="9">The sequence shown here is derived from an EMBL/GenBank/DDBJ whole genome shotgun (WGS) entry which is preliminary data.</text>
</comment>
<dbReference type="RefSeq" id="WP_161090041.1">
    <property type="nucleotide sequence ID" value="NZ_WWCV01000017.1"/>
</dbReference>
<feature type="domain" description="MgtC/SapB/SrpB/YhiD N-terminal" evidence="8">
    <location>
        <begin position="11"/>
        <end position="140"/>
    </location>
</feature>
<feature type="transmembrane region" description="Helical" evidence="7">
    <location>
        <begin position="36"/>
        <end position="57"/>
    </location>
</feature>
<dbReference type="Pfam" id="PF02308">
    <property type="entry name" value="MgtC"/>
    <property type="match status" value="1"/>
</dbReference>
<evidence type="ECO:0000256" key="3">
    <source>
        <dbReference type="ARBA" id="ARBA00022475"/>
    </source>
</evidence>
<feature type="transmembrane region" description="Helical" evidence="7">
    <location>
        <begin position="69"/>
        <end position="87"/>
    </location>
</feature>
<evidence type="ECO:0000256" key="2">
    <source>
        <dbReference type="ARBA" id="ARBA00009298"/>
    </source>
</evidence>
<evidence type="ECO:0000259" key="8">
    <source>
        <dbReference type="Pfam" id="PF02308"/>
    </source>
</evidence>
<name>A0A845HFI1_9BURK</name>
<feature type="transmembrane region" description="Helical" evidence="7">
    <location>
        <begin position="118"/>
        <end position="135"/>
    </location>
</feature>
<dbReference type="PRINTS" id="PR01837">
    <property type="entry name" value="MGTCSAPBPROT"/>
</dbReference>
<dbReference type="InterPro" id="IPR049177">
    <property type="entry name" value="MgtC_SapB_SrpB_YhiD_N"/>
</dbReference>
<organism evidence="9 10">
    <name type="scientific">Duganella vulcania</name>
    <dbReference type="NCBI Taxonomy" id="2692166"/>
    <lineage>
        <taxon>Bacteria</taxon>
        <taxon>Pseudomonadati</taxon>
        <taxon>Pseudomonadota</taxon>
        <taxon>Betaproteobacteria</taxon>
        <taxon>Burkholderiales</taxon>
        <taxon>Oxalobacteraceae</taxon>
        <taxon>Telluria group</taxon>
        <taxon>Duganella</taxon>
    </lineage>
</organism>
<evidence type="ECO:0000256" key="5">
    <source>
        <dbReference type="ARBA" id="ARBA00022989"/>
    </source>
</evidence>